<dbReference type="InterPro" id="IPR050301">
    <property type="entry name" value="NTE"/>
</dbReference>
<accession>H0UKM4</accession>
<dbReference type="GO" id="GO:0016042">
    <property type="term" value="P:lipid catabolic process"/>
    <property type="evidence" value="ECO:0007669"/>
    <property type="project" value="UniProtKB-UniRule"/>
</dbReference>
<dbReference type="AlphaFoldDB" id="H0UKM4"/>
<feature type="signal peptide" evidence="5">
    <location>
        <begin position="1"/>
        <end position="28"/>
    </location>
</feature>
<evidence type="ECO:0000259" key="6">
    <source>
        <dbReference type="PROSITE" id="PS51635"/>
    </source>
</evidence>
<dbReference type="PANTHER" id="PTHR14226">
    <property type="entry name" value="NEUROPATHY TARGET ESTERASE/SWISS CHEESE D.MELANOGASTER"/>
    <property type="match status" value="1"/>
</dbReference>
<keyword evidence="2 4" id="KW-0442">Lipid degradation</keyword>
<dbReference type="CDD" id="cd07205">
    <property type="entry name" value="Pat_PNPLA6_PNPLA7_NTE1_like"/>
    <property type="match status" value="1"/>
</dbReference>
<evidence type="ECO:0000256" key="4">
    <source>
        <dbReference type="PROSITE-ProRule" id="PRU01161"/>
    </source>
</evidence>
<dbReference type="EMBL" id="CM001376">
    <property type="protein sequence ID" value="EHM13233.1"/>
    <property type="molecule type" value="Genomic_DNA"/>
</dbReference>
<keyword evidence="3 4" id="KW-0443">Lipid metabolism</keyword>
<dbReference type="STRING" id="885272.JonanDRAFT_0859"/>
<feature type="short sequence motif" description="GXGXXG" evidence="4">
    <location>
        <begin position="44"/>
        <end position="49"/>
    </location>
</feature>
<reference evidence="7 8" key="1">
    <citation type="submission" date="2011-11" db="EMBL/GenBank/DDBJ databases">
        <title>The Noncontiguous Finished genome of Jonquetella anthropi DSM 22815.</title>
        <authorList>
            <consortium name="US DOE Joint Genome Institute (JGI-PGF)"/>
            <person name="Lucas S."/>
            <person name="Copeland A."/>
            <person name="Lapidus A."/>
            <person name="Glavina del Rio T."/>
            <person name="Dalin E."/>
            <person name="Tice H."/>
            <person name="Bruce D."/>
            <person name="Goodwin L."/>
            <person name="Pitluck S."/>
            <person name="Peters L."/>
            <person name="Mikhailova N."/>
            <person name="Held B."/>
            <person name="Kyrpides N."/>
            <person name="Mavromatis K."/>
            <person name="Ivanova N."/>
            <person name="Markowitz V."/>
            <person name="Cheng J.-F."/>
            <person name="Hugenholtz P."/>
            <person name="Woyke T."/>
            <person name="Wu D."/>
            <person name="Gronow S."/>
            <person name="Wellnitz S."/>
            <person name="Brambilla E."/>
            <person name="Klenk H.-P."/>
            <person name="Eisen J.A."/>
        </authorList>
    </citation>
    <scope>NUCLEOTIDE SEQUENCE [LARGE SCALE GENOMIC DNA]</scope>
    <source>
        <strain evidence="7 8">DSM 22815</strain>
    </source>
</reference>
<feature type="chain" id="PRO_5003540875" evidence="5">
    <location>
        <begin position="29"/>
        <end position="736"/>
    </location>
</feature>
<feature type="short sequence motif" description="DGA/G" evidence="4">
    <location>
        <begin position="218"/>
        <end position="220"/>
    </location>
</feature>
<evidence type="ECO:0000256" key="1">
    <source>
        <dbReference type="ARBA" id="ARBA00022801"/>
    </source>
</evidence>
<proteinExistence type="predicted"/>
<gene>
    <name evidence="7" type="ORF">JonanDRAFT_0859</name>
</gene>
<keyword evidence="5" id="KW-0732">Signal</keyword>
<dbReference type="SUPFAM" id="SSF52151">
    <property type="entry name" value="FabD/lysophospholipase-like"/>
    <property type="match status" value="1"/>
</dbReference>
<evidence type="ECO:0000313" key="7">
    <source>
        <dbReference type="EMBL" id="EHM13233.1"/>
    </source>
</evidence>
<dbReference type="PANTHER" id="PTHR14226:SF76">
    <property type="entry name" value="NTE FAMILY PROTEIN RSSA"/>
    <property type="match status" value="1"/>
</dbReference>
<evidence type="ECO:0000256" key="2">
    <source>
        <dbReference type="ARBA" id="ARBA00022963"/>
    </source>
</evidence>
<dbReference type="Gene3D" id="3.40.1090.10">
    <property type="entry name" value="Cytosolic phospholipase A2 catalytic domain"/>
    <property type="match status" value="2"/>
</dbReference>
<feature type="active site" description="Nucleophile" evidence="4">
    <location>
        <position position="73"/>
    </location>
</feature>
<protein>
    <submittedName>
        <fullName evidence="7">Putative esterase of the alpha-beta hydrolase superfamily</fullName>
    </submittedName>
</protein>
<feature type="short sequence motif" description="GXSXG" evidence="4">
    <location>
        <begin position="71"/>
        <end position="75"/>
    </location>
</feature>
<name>H0UKM4_9BACT</name>
<dbReference type="OrthoDB" id="9770965at2"/>
<dbReference type="InterPro" id="IPR002641">
    <property type="entry name" value="PNPLA_dom"/>
</dbReference>
<evidence type="ECO:0000256" key="3">
    <source>
        <dbReference type="ARBA" id="ARBA00023098"/>
    </source>
</evidence>
<dbReference type="eggNOG" id="COG1752">
    <property type="taxonomic scope" value="Bacteria"/>
</dbReference>
<dbReference type="InterPro" id="IPR016035">
    <property type="entry name" value="Acyl_Trfase/lysoPLipase"/>
</dbReference>
<evidence type="ECO:0000313" key="8">
    <source>
        <dbReference type="Proteomes" id="UP000003806"/>
    </source>
</evidence>
<dbReference type="PROSITE" id="PS51635">
    <property type="entry name" value="PNPLA"/>
    <property type="match status" value="1"/>
</dbReference>
<dbReference type="RefSeq" id="WP_008522919.1">
    <property type="nucleotide sequence ID" value="NZ_CM001376.1"/>
</dbReference>
<dbReference type="GO" id="GO:0016787">
    <property type="term" value="F:hydrolase activity"/>
    <property type="evidence" value="ECO:0007669"/>
    <property type="project" value="UniProtKB-UniRule"/>
</dbReference>
<keyword evidence="8" id="KW-1185">Reference proteome</keyword>
<feature type="active site" description="Proton acceptor" evidence="4">
    <location>
        <position position="218"/>
    </location>
</feature>
<evidence type="ECO:0000256" key="5">
    <source>
        <dbReference type="SAM" id="SignalP"/>
    </source>
</evidence>
<dbReference type="Proteomes" id="UP000003806">
    <property type="component" value="Chromosome"/>
</dbReference>
<dbReference type="HOGENOM" id="CLU_014750_1_0_0"/>
<keyword evidence="1 4" id="KW-0378">Hydrolase</keyword>
<feature type="domain" description="PNPLA" evidence="6">
    <location>
        <begin position="40"/>
        <end position="231"/>
    </location>
</feature>
<dbReference type="Pfam" id="PF01734">
    <property type="entry name" value="Patatin"/>
    <property type="match status" value="1"/>
</dbReference>
<sequence length="736" mass="80902">MGKSLRHFVSTLCALLTLTLTGTVPAIGAEQTDPPVTVVLALSGGGIKGYAHVGVLKVLEQNNIHVAGIVGTSMGSIIGGLYASGYSADLLAHLIETSNLTQLLVNTKDKAYGRSGMLASGQGVIRPEIHYDKNWKVVGPMGIFSGGQLVEFLARKTDHVATTDFNKLPIPFAAVATDLSTGEKVVLCHGSLSSAMRASSSLPGVFDPWRLEGRWLVDGGLVSNMPVETARELFPGYPVVAVDLTSRLEPDSSLGSVFDVISQTITILTHQNVEAEAKLADVLIHPDVKEYPVLGKTDVREIFARGEEAARAAIPELLRLPRRTPPRRTPSEREIQQYAQNPIVTEVRLTGLEPQVAKVFQDSYTRRWKGKPLNKEAVVETVDTLLKRRDIRSVDYNFSVDEEGGHAVVDLAVNRYPAHRVALSGNASTLAGRGWLTVTSENSDVFLAGDQLELRAYLADNFGLYADYSVADPSESPWEYRLWASRYTIKPRIIPDAENLGDFQRWWRYGGAVLRRFDIDDENVRFEAGVKVDSFKREGLQLGHASRDNGVHDAYFVPFLDFRWNWQNRKDDPTFGLSFDLGLDAPLSIDALLVRAALHGTVQLTKSSKLELTGGYVHGAMNESPLYAAYLGAGDELLSLSSHPIAAQSFLWGRAALVHSMHETFFGDLDLELFGTWADARDTGGKLIARPWELGVALSAPRQILNARLYALYSSEDQWKFGISFGLFNSEPFMPF</sequence>
<organism evidence="7 8">
    <name type="scientific">Jonquetella anthropi DSM 22815</name>
    <dbReference type="NCBI Taxonomy" id="885272"/>
    <lineage>
        <taxon>Bacteria</taxon>
        <taxon>Thermotogati</taxon>
        <taxon>Synergistota</taxon>
        <taxon>Synergistia</taxon>
        <taxon>Synergistales</taxon>
        <taxon>Dethiosulfovibrionaceae</taxon>
        <taxon>Jonquetella</taxon>
    </lineage>
</organism>